<evidence type="ECO:0000313" key="2">
    <source>
        <dbReference type="EMBL" id="RZT91195.1"/>
    </source>
</evidence>
<feature type="transmembrane region" description="Helical" evidence="1">
    <location>
        <begin position="97"/>
        <end position="121"/>
    </location>
</feature>
<protein>
    <submittedName>
        <fullName evidence="2">Uncharacterized protein</fullName>
    </submittedName>
</protein>
<reference evidence="2 3" key="1">
    <citation type="submission" date="2019-02" db="EMBL/GenBank/DDBJ databases">
        <title>Genomic Encyclopedia of Type Strains, Phase IV (KMG-IV): sequencing the most valuable type-strain genomes for metagenomic binning, comparative biology and taxonomic classification.</title>
        <authorList>
            <person name="Goeker M."/>
        </authorList>
    </citation>
    <scope>NUCLEOTIDE SEQUENCE [LARGE SCALE GENOMIC DNA]</scope>
    <source>
        <strain evidence="2 3">DSM 23814</strain>
    </source>
</reference>
<dbReference type="EMBL" id="SHKO01000006">
    <property type="protein sequence ID" value="RZT91195.1"/>
    <property type="molecule type" value="Genomic_DNA"/>
</dbReference>
<keyword evidence="1" id="KW-0472">Membrane</keyword>
<keyword evidence="1" id="KW-0812">Transmembrane</keyword>
<dbReference type="AlphaFoldDB" id="A0A4Q7V4N7"/>
<feature type="transmembrane region" description="Helical" evidence="1">
    <location>
        <begin position="74"/>
        <end position="91"/>
    </location>
</feature>
<dbReference type="RefSeq" id="WP_130305299.1">
    <property type="nucleotide sequence ID" value="NZ_SHKO01000006.1"/>
</dbReference>
<keyword evidence="1" id="KW-1133">Transmembrane helix</keyword>
<sequence>MNILSKILAKFKAKPADKFTYALAVIAILALSINLIFPGQAAIAIFCVELPAMFAFVLYVLIDNISEEMERHLYWANCAFLATLLLCLGMLSFDFRILMYVIVPVVMFGLFQWALFVYKIVTSALLLKKQSHFYKDE</sequence>
<accession>A0A4Q7V4N7</accession>
<comment type="caution">
    <text evidence="2">The sequence shown here is derived from an EMBL/GenBank/DDBJ whole genome shotgun (WGS) entry which is preliminary data.</text>
</comment>
<feature type="transmembrane region" description="Helical" evidence="1">
    <location>
        <begin position="20"/>
        <end position="37"/>
    </location>
</feature>
<gene>
    <name evidence="2" type="ORF">EV681_4549</name>
</gene>
<dbReference type="Proteomes" id="UP000293398">
    <property type="component" value="Unassembled WGS sequence"/>
</dbReference>
<name>A0A4Q7V4N7_9BURK</name>
<proteinExistence type="predicted"/>
<evidence type="ECO:0000313" key="3">
    <source>
        <dbReference type="Proteomes" id="UP000293398"/>
    </source>
</evidence>
<feature type="transmembrane region" description="Helical" evidence="1">
    <location>
        <begin position="43"/>
        <end position="62"/>
    </location>
</feature>
<organism evidence="2 3">
    <name type="scientific">Advenella incenata</name>
    <dbReference type="NCBI Taxonomy" id="267800"/>
    <lineage>
        <taxon>Bacteria</taxon>
        <taxon>Pseudomonadati</taxon>
        <taxon>Pseudomonadota</taxon>
        <taxon>Betaproteobacteria</taxon>
        <taxon>Burkholderiales</taxon>
        <taxon>Alcaligenaceae</taxon>
    </lineage>
</organism>
<keyword evidence="3" id="KW-1185">Reference proteome</keyword>
<evidence type="ECO:0000256" key="1">
    <source>
        <dbReference type="SAM" id="Phobius"/>
    </source>
</evidence>